<keyword evidence="6 8" id="KW-1133">Transmembrane helix</keyword>
<evidence type="ECO:0000256" key="1">
    <source>
        <dbReference type="ARBA" id="ARBA00004651"/>
    </source>
</evidence>
<feature type="transmembrane region" description="Helical" evidence="8">
    <location>
        <begin position="192"/>
        <end position="212"/>
    </location>
</feature>
<feature type="transmembrane region" description="Helical" evidence="8">
    <location>
        <begin position="130"/>
        <end position="152"/>
    </location>
</feature>
<organism evidence="10">
    <name type="scientific">marine metagenome</name>
    <dbReference type="NCBI Taxonomy" id="408172"/>
    <lineage>
        <taxon>unclassified sequences</taxon>
        <taxon>metagenomes</taxon>
        <taxon>ecological metagenomes</taxon>
    </lineage>
</organism>
<keyword evidence="2" id="KW-0813">Transport</keyword>
<dbReference type="InterPro" id="IPR011867">
    <property type="entry name" value="ModB_ABC"/>
</dbReference>
<evidence type="ECO:0000256" key="5">
    <source>
        <dbReference type="ARBA" id="ARBA00022692"/>
    </source>
</evidence>
<keyword evidence="3" id="KW-1003">Cell membrane</keyword>
<dbReference type="PANTHER" id="PTHR30183:SF3">
    <property type="entry name" value="MOLYBDENUM TRANSPORT SYSTEM PERMEASE PROTEIN MODB"/>
    <property type="match status" value="1"/>
</dbReference>
<dbReference type="AlphaFoldDB" id="A0A382PJG7"/>
<reference evidence="10" key="1">
    <citation type="submission" date="2018-05" db="EMBL/GenBank/DDBJ databases">
        <authorList>
            <person name="Lanie J.A."/>
            <person name="Ng W.-L."/>
            <person name="Kazmierczak K.M."/>
            <person name="Andrzejewski T.M."/>
            <person name="Davidsen T.M."/>
            <person name="Wayne K.J."/>
            <person name="Tettelin H."/>
            <person name="Glass J.I."/>
            <person name="Rusch D."/>
            <person name="Podicherti R."/>
            <person name="Tsui H.-C.T."/>
            <person name="Winkler M.E."/>
        </authorList>
    </citation>
    <scope>NUCLEOTIDE SEQUENCE</scope>
</reference>
<feature type="transmembrane region" description="Helical" evidence="8">
    <location>
        <begin position="6"/>
        <end position="27"/>
    </location>
</feature>
<evidence type="ECO:0000256" key="7">
    <source>
        <dbReference type="ARBA" id="ARBA00023136"/>
    </source>
</evidence>
<feature type="transmembrane region" description="Helical" evidence="8">
    <location>
        <begin position="39"/>
        <end position="63"/>
    </location>
</feature>
<dbReference type="PROSITE" id="PS50928">
    <property type="entry name" value="ABC_TM1"/>
    <property type="match status" value="1"/>
</dbReference>
<name>A0A382PJG7_9ZZZZ</name>
<dbReference type="GO" id="GO:0015098">
    <property type="term" value="F:molybdate ion transmembrane transporter activity"/>
    <property type="evidence" value="ECO:0007669"/>
    <property type="project" value="InterPro"/>
</dbReference>
<keyword evidence="5 8" id="KW-0812">Transmembrane</keyword>
<proteinExistence type="predicted"/>
<evidence type="ECO:0000256" key="8">
    <source>
        <dbReference type="SAM" id="Phobius"/>
    </source>
</evidence>
<accession>A0A382PJG7</accession>
<gene>
    <name evidence="10" type="ORF">METZ01_LOCUS326367</name>
</gene>
<evidence type="ECO:0000256" key="2">
    <source>
        <dbReference type="ARBA" id="ARBA00022448"/>
    </source>
</evidence>
<evidence type="ECO:0000259" key="9">
    <source>
        <dbReference type="PROSITE" id="PS50928"/>
    </source>
</evidence>
<keyword evidence="4" id="KW-0500">Molybdenum</keyword>
<dbReference type="CDD" id="cd06261">
    <property type="entry name" value="TM_PBP2"/>
    <property type="match status" value="1"/>
</dbReference>
<dbReference type="InterPro" id="IPR035906">
    <property type="entry name" value="MetI-like_sf"/>
</dbReference>
<dbReference type="SUPFAM" id="SSF161098">
    <property type="entry name" value="MetI-like"/>
    <property type="match status" value="1"/>
</dbReference>
<dbReference type="PANTHER" id="PTHR30183">
    <property type="entry name" value="MOLYBDENUM TRANSPORT SYSTEM PERMEASE PROTEIN MODB"/>
    <property type="match status" value="1"/>
</dbReference>
<feature type="transmembrane region" description="Helical" evidence="8">
    <location>
        <begin position="83"/>
        <end position="109"/>
    </location>
</feature>
<comment type="subcellular location">
    <subcellularLocation>
        <location evidence="1">Cell membrane</location>
        <topology evidence="1">Multi-pass membrane protein</topology>
    </subcellularLocation>
</comment>
<evidence type="ECO:0000313" key="10">
    <source>
        <dbReference type="EMBL" id="SVC73513.1"/>
    </source>
</evidence>
<dbReference type="NCBIfam" id="TIGR02141">
    <property type="entry name" value="modB_ABC"/>
    <property type="match status" value="1"/>
</dbReference>
<protein>
    <recommendedName>
        <fullName evidence="9">ABC transmembrane type-1 domain-containing protein</fullName>
    </recommendedName>
</protein>
<dbReference type="InterPro" id="IPR000515">
    <property type="entry name" value="MetI-like"/>
</dbReference>
<dbReference type="EMBL" id="UINC01107839">
    <property type="protein sequence ID" value="SVC73513.1"/>
    <property type="molecule type" value="Genomic_DNA"/>
</dbReference>
<sequence length="222" mass="23546">MLEITYITLKVAIAATLINFPFALYIGWILGRRNPKGRLILEVFISLPLALPPVVTGYVLLIALGSRSPIGTFVQTVLGIDIIFTWVAASLAAAVVSFPLMVRSIIVAMSAVDPRLERSARSLGAGPMKTFFSITLPLSYQGVIAGTLLGFVRALSEFGATIIVAGNIPGVTQTLPLAIFARVQTGRTSDAFELVAISVLLAVISLGIHNWLLSRSGNKGGI</sequence>
<evidence type="ECO:0000256" key="6">
    <source>
        <dbReference type="ARBA" id="ARBA00022989"/>
    </source>
</evidence>
<evidence type="ECO:0000256" key="3">
    <source>
        <dbReference type="ARBA" id="ARBA00022475"/>
    </source>
</evidence>
<dbReference type="GO" id="GO:0005886">
    <property type="term" value="C:plasma membrane"/>
    <property type="evidence" value="ECO:0007669"/>
    <property type="project" value="UniProtKB-SubCell"/>
</dbReference>
<keyword evidence="7 8" id="KW-0472">Membrane</keyword>
<feature type="domain" description="ABC transmembrane type-1" evidence="9">
    <location>
        <begin position="5"/>
        <end position="212"/>
    </location>
</feature>
<feature type="transmembrane region" description="Helical" evidence="8">
    <location>
        <begin position="158"/>
        <end position="180"/>
    </location>
</feature>
<dbReference type="Pfam" id="PF00528">
    <property type="entry name" value="BPD_transp_1"/>
    <property type="match status" value="1"/>
</dbReference>
<evidence type="ECO:0000256" key="4">
    <source>
        <dbReference type="ARBA" id="ARBA00022505"/>
    </source>
</evidence>
<dbReference type="Gene3D" id="1.10.3720.10">
    <property type="entry name" value="MetI-like"/>
    <property type="match status" value="1"/>
</dbReference>